<keyword evidence="2" id="KW-1003">Cell membrane</keyword>
<evidence type="ECO:0000256" key="4">
    <source>
        <dbReference type="ARBA" id="ARBA00022989"/>
    </source>
</evidence>
<dbReference type="PANTHER" id="PTHR30509">
    <property type="entry name" value="P-HYDROXYBENZOIC ACID EFFLUX PUMP SUBUNIT-RELATED"/>
    <property type="match status" value="1"/>
</dbReference>
<evidence type="ECO:0000256" key="2">
    <source>
        <dbReference type="ARBA" id="ARBA00022475"/>
    </source>
</evidence>
<dbReference type="InterPro" id="IPR010343">
    <property type="entry name" value="ArAE_1"/>
</dbReference>
<evidence type="ECO:0000256" key="1">
    <source>
        <dbReference type="ARBA" id="ARBA00004651"/>
    </source>
</evidence>
<name>A0ABT9Z9M6_9BACI</name>
<keyword evidence="4 6" id="KW-1133">Transmembrane helix</keyword>
<keyword evidence="3 6" id="KW-0812">Transmembrane</keyword>
<dbReference type="Pfam" id="PF06081">
    <property type="entry name" value="ArAE_1"/>
    <property type="match status" value="1"/>
</dbReference>
<evidence type="ECO:0000313" key="7">
    <source>
        <dbReference type="EMBL" id="MDQ0228547.1"/>
    </source>
</evidence>
<evidence type="ECO:0000313" key="8">
    <source>
        <dbReference type="Proteomes" id="UP001232245"/>
    </source>
</evidence>
<organism evidence="7 8">
    <name type="scientific">Metabacillus niabensis</name>
    <dbReference type="NCBI Taxonomy" id="324854"/>
    <lineage>
        <taxon>Bacteria</taxon>
        <taxon>Bacillati</taxon>
        <taxon>Bacillota</taxon>
        <taxon>Bacilli</taxon>
        <taxon>Bacillales</taxon>
        <taxon>Bacillaceae</taxon>
        <taxon>Metabacillus</taxon>
    </lineage>
</organism>
<proteinExistence type="predicted"/>
<evidence type="ECO:0000256" key="6">
    <source>
        <dbReference type="SAM" id="Phobius"/>
    </source>
</evidence>
<gene>
    <name evidence="7" type="ORF">J2S02_004932</name>
</gene>
<dbReference type="Proteomes" id="UP001232245">
    <property type="component" value="Unassembled WGS sequence"/>
</dbReference>
<comment type="subcellular location">
    <subcellularLocation>
        <location evidence="1">Cell membrane</location>
        <topology evidence="1">Multi-pass membrane protein</topology>
    </subcellularLocation>
</comment>
<evidence type="ECO:0000256" key="3">
    <source>
        <dbReference type="ARBA" id="ARBA00022692"/>
    </source>
</evidence>
<keyword evidence="5 6" id="KW-0472">Membrane</keyword>
<protein>
    <submittedName>
        <fullName evidence="7">Uncharacterized membrane protein YgaE (UPF0421/DUF939 family)</fullName>
    </submittedName>
</protein>
<feature type="transmembrane region" description="Helical" evidence="6">
    <location>
        <begin position="66"/>
        <end position="97"/>
    </location>
</feature>
<sequence>MISKKGMSFTYMKLGARILKTGIAITLALILATAFQLPSIAFAGISAIFAIQPTIYRSYLSIIEQIQANIIGAVLAISFGLIFGSHPVITGITAIIVIGLNIKLKSENTIPVALVTVIAILESPGENFTEVALIRFFTILLGVLAAFIVNLVFIPPKYEKKLYLRITENAENIIKWIRISLRKSSEHNILKDEIDKLKDEMLKQDILYRNYKEERNYFKRESYAKSRKLVLFRQMITTTNRAFFTLKRLHRLENELIQLPENLQKGLFNELEYLLYVHEETLLRFIGKIKTQPSTKLIDEGKFNKKQLMDAFMEYYKDHPTEYYHLLPLISTIIDYSEQIEHLETLISSFHSYHKKENEVKIDVG</sequence>
<dbReference type="EMBL" id="JAUSTZ010000024">
    <property type="protein sequence ID" value="MDQ0228547.1"/>
    <property type="molecule type" value="Genomic_DNA"/>
</dbReference>
<dbReference type="PANTHER" id="PTHR30509:SF27">
    <property type="entry name" value="UPF0421 PROTEIN YGAE"/>
    <property type="match status" value="1"/>
</dbReference>
<reference evidence="7 8" key="1">
    <citation type="submission" date="2023-07" db="EMBL/GenBank/DDBJ databases">
        <title>Genomic Encyclopedia of Type Strains, Phase IV (KMG-IV): sequencing the most valuable type-strain genomes for metagenomic binning, comparative biology and taxonomic classification.</title>
        <authorList>
            <person name="Goeker M."/>
        </authorList>
    </citation>
    <scope>NUCLEOTIDE SEQUENCE [LARGE SCALE GENOMIC DNA]</scope>
    <source>
        <strain evidence="7 8">DSM 17723</strain>
    </source>
</reference>
<keyword evidence="8" id="KW-1185">Reference proteome</keyword>
<accession>A0ABT9Z9M6</accession>
<feature type="transmembrane region" description="Helical" evidence="6">
    <location>
        <begin position="131"/>
        <end position="154"/>
    </location>
</feature>
<evidence type="ECO:0000256" key="5">
    <source>
        <dbReference type="ARBA" id="ARBA00023136"/>
    </source>
</evidence>
<comment type="caution">
    <text evidence="7">The sequence shown here is derived from an EMBL/GenBank/DDBJ whole genome shotgun (WGS) entry which is preliminary data.</text>
</comment>